<dbReference type="Pfam" id="PF01594">
    <property type="entry name" value="AI-2E_transport"/>
    <property type="match status" value="1"/>
</dbReference>
<evidence type="ECO:0000256" key="6">
    <source>
        <dbReference type="SAM" id="Phobius"/>
    </source>
</evidence>
<evidence type="ECO:0000313" key="7">
    <source>
        <dbReference type="EMBL" id="BCO28071.1"/>
    </source>
</evidence>
<evidence type="ECO:0000256" key="3">
    <source>
        <dbReference type="ARBA" id="ARBA00022692"/>
    </source>
</evidence>
<feature type="transmembrane region" description="Helical" evidence="6">
    <location>
        <begin position="224"/>
        <end position="252"/>
    </location>
</feature>
<dbReference type="InterPro" id="IPR002549">
    <property type="entry name" value="AI-2E-like"/>
</dbReference>
<evidence type="ECO:0000256" key="4">
    <source>
        <dbReference type="ARBA" id="ARBA00022989"/>
    </source>
</evidence>
<dbReference type="Proteomes" id="UP000824366">
    <property type="component" value="Chromosome"/>
</dbReference>
<proteinExistence type="inferred from homology"/>
<feature type="transmembrane region" description="Helical" evidence="6">
    <location>
        <begin position="166"/>
        <end position="184"/>
    </location>
</feature>
<dbReference type="PANTHER" id="PTHR21716">
    <property type="entry name" value="TRANSMEMBRANE PROTEIN"/>
    <property type="match status" value="1"/>
</dbReference>
<feature type="transmembrane region" description="Helical" evidence="6">
    <location>
        <begin position="258"/>
        <end position="277"/>
    </location>
</feature>
<dbReference type="EMBL" id="AP024238">
    <property type="protein sequence ID" value="BCO28071.1"/>
    <property type="molecule type" value="Genomic_DNA"/>
</dbReference>
<sequence>MMADPHPAIPPASRKNRALPLLLVAAALALGAILLPFYGAIMWGSIIALLFTPLYRWLLPRVSHRPTVAALITLLTVLVIVVLPLALVASSLVREAAWIYQRLQSGELNPAQYFHGLFDALPSWVTHILDRFGLVSFDTLQRRLTAALTQGTQFIATQTFSIGQNTFEFVASVFITLYLAFFLIRDGNAVVHALWQAVPLAPEHKKALLEKFTTVIRATVKGNLLVAAIQGALGGLAFWVLGVSGALLWAVLMGFLSLLPAIGAGLVWVPVALYFLLAGELGKSLALTAYGLLVIGLVDNLLRPILVGKDIRMPDYIVMITTLGGMAVFGINGFVLGPVIAAMFMAVWHIHVKTQGHLE</sequence>
<keyword evidence="3 6" id="KW-0812">Transmembrane</keyword>
<name>A0ABM7MP41_9BURK</name>
<evidence type="ECO:0000313" key="8">
    <source>
        <dbReference type="Proteomes" id="UP000824366"/>
    </source>
</evidence>
<feature type="transmembrane region" description="Helical" evidence="6">
    <location>
        <begin position="284"/>
        <end position="306"/>
    </location>
</feature>
<reference evidence="7 8" key="1">
    <citation type="journal article" date="2021" name="Microbiol. Spectr.">
        <title>A Single Bacterium Capable of Oxidation and Reduction of Iron at Circumneutral pH.</title>
        <authorList>
            <person name="Kato S."/>
            <person name="Ohkuma M."/>
        </authorList>
    </citation>
    <scope>NUCLEOTIDE SEQUENCE [LARGE SCALE GENOMIC DNA]</scope>
    <source>
        <strain evidence="7 8">MIZ03</strain>
    </source>
</reference>
<feature type="transmembrane region" description="Helical" evidence="6">
    <location>
        <begin position="71"/>
        <end position="93"/>
    </location>
</feature>
<feature type="transmembrane region" description="Helical" evidence="6">
    <location>
        <begin position="326"/>
        <end position="348"/>
    </location>
</feature>
<organism evidence="7 8">
    <name type="scientific">Rhodoferax lithotrophicus</name>
    <dbReference type="NCBI Taxonomy" id="2798804"/>
    <lineage>
        <taxon>Bacteria</taxon>
        <taxon>Pseudomonadati</taxon>
        <taxon>Pseudomonadota</taxon>
        <taxon>Betaproteobacteria</taxon>
        <taxon>Burkholderiales</taxon>
        <taxon>Comamonadaceae</taxon>
        <taxon>Rhodoferax</taxon>
    </lineage>
</organism>
<evidence type="ECO:0000256" key="1">
    <source>
        <dbReference type="ARBA" id="ARBA00004141"/>
    </source>
</evidence>
<keyword evidence="5 6" id="KW-0472">Membrane</keyword>
<protein>
    <submittedName>
        <fullName evidence="7">Transporter</fullName>
    </submittedName>
</protein>
<accession>A0ABM7MP41</accession>
<feature type="transmembrane region" description="Helical" evidence="6">
    <location>
        <begin position="41"/>
        <end position="59"/>
    </location>
</feature>
<evidence type="ECO:0000256" key="2">
    <source>
        <dbReference type="ARBA" id="ARBA00009773"/>
    </source>
</evidence>
<dbReference type="PANTHER" id="PTHR21716:SF4">
    <property type="entry name" value="TRANSMEMBRANE PROTEIN 245"/>
    <property type="match status" value="1"/>
</dbReference>
<comment type="similarity">
    <text evidence="2">Belongs to the autoinducer-2 exporter (AI-2E) (TC 2.A.86) family.</text>
</comment>
<keyword evidence="8" id="KW-1185">Reference proteome</keyword>
<evidence type="ECO:0000256" key="5">
    <source>
        <dbReference type="ARBA" id="ARBA00023136"/>
    </source>
</evidence>
<comment type="subcellular location">
    <subcellularLocation>
        <location evidence="1">Membrane</location>
        <topology evidence="1">Multi-pass membrane protein</topology>
    </subcellularLocation>
</comment>
<keyword evidence="4 6" id="KW-1133">Transmembrane helix</keyword>
<gene>
    <name evidence="7" type="ORF">MIZ03_2964</name>
</gene>